<evidence type="ECO:0008006" key="3">
    <source>
        <dbReference type="Google" id="ProtNLM"/>
    </source>
</evidence>
<protein>
    <recommendedName>
        <fullName evidence="3">Small CPxCG-related zinc finger protein</fullName>
    </recommendedName>
</protein>
<comment type="caution">
    <text evidence="1">The sequence shown here is derived from an EMBL/GenBank/DDBJ whole genome shotgun (WGS) entry which is preliminary data.</text>
</comment>
<sequence>MSNAPIEKCPECESQDLTWDVTSRVDQSLHVRPRVLAVLGCNECSETLALIDSDVIANFLNEERTEHGHFLESADRQ</sequence>
<accession>A0ABV5XTD7</accession>
<dbReference type="EMBL" id="JBHMAS010000108">
    <property type="protein sequence ID" value="MFB9785311.1"/>
    <property type="molecule type" value="Genomic_DNA"/>
</dbReference>
<dbReference type="Proteomes" id="UP001589587">
    <property type="component" value="Unassembled WGS sequence"/>
</dbReference>
<evidence type="ECO:0000313" key="1">
    <source>
        <dbReference type="EMBL" id="MFB9785311.1"/>
    </source>
</evidence>
<proteinExistence type="predicted"/>
<dbReference type="RefSeq" id="WP_378377458.1">
    <property type="nucleotide sequence ID" value="NZ_JBHMAS010000108.1"/>
</dbReference>
<gene>
    <name evidence="1" type="ORF">ACFFQ6_37040</name>
</gene>
<keyword evidence="2" id="KW-1185">Reference proteome</keyword>
<organism evidence="1 2">
    <name type="scientific">Rhodococcus baikonurensis</name>
    <dbReference type="NCBI Taxonomy" id="172041"/>
    <lineage>
        <taxon>Bacteria</taxon>
        <taxon>Bacillati</taxon>
        <taxon>Actinomycetota</taxon>
        <taxon>Actinomycetes</taxon>
        <taxon>Mycobacteriales</taxon>
        <taxon>Nocardiaceae</taxon>
        <taxon>Rhodococcus</taxon>
        <taxon>Rhodococcus erythropolis group</taxon>
    </lineage>
</organism>
<name>A0ABV5XTD7_9NOCA</name>
<reference evidence="1 2" key="1">
    <citation type="submission" date="2024-09" db="EMBL/GenBank/DDBJ databases">
        <authorList>
            <person name="Sun Q."/>
            <person name="Mori K."/>
        </authorList>
    </citation>
    <scope>NUCLEOTIDE SEQUENCE [LARGE SCALE GENOMIC DNA]</scope>
    <source>
        <strain evidence="1 2">JCM 11411</strain>
    </source>
</reference>
<evidence type="ECO:0000313" key="2">
    <source>
        <dbReference type="Proteomes" id="UP001589587"/>
    </source>
</evidence>